<evidence type="ECO:0000256" key="2">
    <source>
        <dbReference type="ARBA" id="ARBA00022695"/>
    </source>
</evidence>
<feature type="domain" description="Phosphoribosyl-dephospho-CoA transferase MdcG C-terminal" evidence="3">
    <location>
        <begin position="81"/>
        <end position="196"/>
    </location>
</feature>
<dbReference type="NCBIfam" id="NF002332">
    <property type="entry name" value="PRK01293.1"/>
    <property type="match status" value="1"/>
</dbReference>
<keyword evidence="2" id="KW-0548">Nucleotidyltransferase</keyword>
<keyword evidence="1" id="KW-0808">Transferase</keyword>
<comment type="caution">
    <text evidence="5">The sequence shown here is derived from an EMBL/GenBank/DDBJ whole genome shotgun (WGS) entry which is preliminary data.</text>
</comment>
<evidence type="ECO:0000256" key="1">
    <source>
        <dbReference type="ARBA" id="ARBA00022679"/>
    </source>
</evidence>
<evidence type="ECO:0000313" key="5">
    <source>
        <dbReference type="EMBL" id="MCS0580035.1"/>
    </source>
</evidence>
<sequence>MQAPRPHDLLFARDPGAFACAGARPDWFDAGAPLVVRREATPPGMVAVGARGLHRNERCPGYLPVAAIAAILTPRMLAQQAHATHADFPCIAALRTLAPRLDALDVDWGPAGGAGYWLACGLPVLRATSDLDLLVRLPRRPAAATLAALAKLQDGQPCRIDIQVDTGAGGFAFAEYVRGGRVLLKTDAGARLVADPWEAA</sequence>
<reference evidence="5 6" key="1">
    <citation type="submission" date="2022-08" db="EMBL/GenBank/DDBJ databases">
        <title>Reclassification of Massilia species as members of the genera Telluria, Duganella, Pseudoduganella, Mokoshia gen. nov. and Zemynaea gen. nov. using orthogonal and non-orthogonal genome-based approaches.</title>
        <authorList>
            <person name="Bowman J.P."/>
        </authorList>
    </citation>
    <scope>NUCLEOTIDE SEQUENCE [LARGE SCALE GENOMIC DNA]</scope>
    <source>
        <strain evidence="5 6">JCM 31316</strain>
    </source>
</reference>
<dbReference type="NCBIfam" id="TIGR03135">
    <property type="entry name" value="malonate_mdcG"/>
    <property type="match status" value="1"/>
</dbReference>
<dbReference type="EMBL" id="JANUGW010000001">
    <property type="protein sequence ID" value="MCS0580035.1"/>
    <property type="molecule type" value="Genomic_DNA"/>
</dbReference>
<evidence type="ECO:0000259" key="4">
    <source>
        <dbReference type="Pfam" id="PF20866"/>
    </source>
</evidence>
<accession>A0ABT1ZJE8</accession>
<evidence type="ECO:0000313" key="6">
    <source>
        <dbReference type="Proteomes" id="UP001204151"/>
    </source>
</evidence>
<dbReference type="Proteomes" id="UP001204151">
    <property type="component" value="Unassembled WGS sequence"/>
</dbReference>
<dbReference type="InterPro" id="IPR048903">
    <property type="entry name" value="MdcG_N"/>
</dbReference>
<name>A0ABT1ZJE8_9BURK</name>
<dbReference type="RefSeq" id="WP_258814685.1">
    <property type="nucleotide sequence ID" value="NZ_JANUGW010000001.1"/>
</dbReference>
<keyword evidence="6" id="KW-1185">Reference proteome</keyword>
<proteinExistence type="predicted"/>
<dbReference type="InterPro" id="IPR049180">
    <property type="entry name" value="MdcG_C"/>
</dbReference>
<dbReference type="InterPro" id="IPR017557">
    <property type="entry name" value="Holo-ACP_synthase"/>
</dbReference>
<dbReference type="Pfam" id="PF10620">
    <property type="entry name" value="MdcG"/>
    <property type="match status" value="1"/>
</dbReference>
<evidence type="ECO:0000259" key="3">
    <source>
        <dbReference type="Pfam" id="PF10620"/>
    </source>
</evidence>
<organism evidence="5 6">
    <name type="scientific">Massilia pinisoli</name>
    <dbReference type="NCBI Taxonomy" id="1772194"/>
    <lineage>
        <taxon>Bacteria</taxon>
        <taxon>Pseudomonadati</taxon>
        <taxon>Pseudomonadota</taxon>
        <taxon>Betaproteobacteria</taxon>
        <taxon>Burkholderiales</taxon>
        <taxon>Oxalobacteraceae</taxon>
        <taxon>Telluria group</taxon>
        <taxon>Massilia</taxon>
    </lineage>
</organism>
<feature type="domain" description="Phosphoribosyl-dephospho-CoA transferase MdcG N-terminal" evidence="4">
    <location>
        <begin position="5"/>
        <end position="74"/>
    </location>
</feature>
<dbReference type="Pfam" id="PF20866">
    <property type="entry name" value="MdcG_N"/>
    <property type="match status" value="1"/>
</dbReference>
<gene>
    <name evidence="5" type="ORF">NX784_00365</name>
</gene>
<protein>
    <submittedName>
        <fullName evidence="5">Malonate decarboxylase holo-ACP synthase</fullName>
    </submittedName>
</protein>